<feature type="non-terminal residue" evidence="2">
    <location>
        <position position="195"/>
    </location>
</feature>
<evidence type="ECO:0000313" key="2">
    <source>
        <dbReference type="EMBL" id="GFH21495.1"/>
    </source>
</evidence>
<protein>
    <submittedName>
        <fullName evidence="2">Uncharacterized protein</fullName>
    </submittedName>
</protein>
<evidence type="ECO:0000313" key="3">
    <source>
        <dbReference type="Proteomes" id="UP000485058"/>
    </source>
</evidence>
<feature type="transmembrane region" description="Helical" evidence="1">
    <location>
        <begin position="93"/>
        <end position="115"/>
    </location>
</feature>
<accession>A0A699ZHR7</accession>
<keyword evidence="1" id="KW-0472">Membrane</keyword>
<organism evidence="2 3">
    <name type="scientific">Haematococcus lacustris</name>
    <name type="common">Green alga</name>
    <name type="synonym">Haematococcus pluvialis</name>
    <dbReference type="NCBI Taxonomy" id="44745"/>
    <lineage>
        <taxon>Eukaryota</taxon>
        <taxon>Viridiplantae</taxon>
        <taxon>Chlorophyta</taxon>
        <taxon>core chlorophytes</taxon>
        <taxon>Chlorophyceae</taxon>
        <taxon>CS clade</taxon>
        <taxon>Chlamydomonadales</taxon>
        <taxon>Haematococcaceae</taxon>
        <taxon>Haematococcus</taxon>
    </lineage>
</organism>
<keyword evidence="1" id="KW-0812">Transmembrane</keyword>
<proteinExistence type="predicted"/>
<feature type="transmembrane region" description="Helical" evidence="1">
    <location>
        <begin position="166"/>
        <end position="190"/>
    </location>
</feature>
<dbReference type="Proteomes" id="UP000485058">
    <property type="component" value="Unassembled WGS sequence"/>
</dbReference>
<keyword evidence="1" id="KW-1133">Transmembrane helix</keyword>
<dbReference type="EMBL" id="BLLF01001840">
    <property type="protein sequence ID" value="GFH21495.1"/>
    <property type="molecule type" value="Genomic_DNA"/>
</dbReference>
<feature type="transmembrane region" description="Helical" evidence="1">
    <location>
        <begin position="135"/>
        <end position="154"/>
    </location>
</feature>
<evidence type="ECO:0000256" key="1">
    <source>
        <dbReference type="SAM" id="Phobius"/>
    </source>
</evidence>
<dbReference type="AlphaFoldDB" id="A0A699ZHR7"/>
<comment type="caution">
    <text evidence="2">The sequence shown here is derived from an EMBL/GenBank/DDBJ whole genome shotgun (WGS) entry which is preliminary data.</text>
</comment>
<feature type="non-terminal residue" evidence="2">
    <location>
        <position position="1"/>
    </location>
</feature>
<keyword evidence="3" id="KW-1185">Reference proteome</keyword>
<name>A0A699ZHR7_HAELA</name>
<gene>
    <name evidence="2" type="ORF">HaLaN_18811</name>
</gene>
<sequence length="195" mass="20921">MDCAWMSLRHKHCRSISCCHFQPVPTDTQLNPAYILCCSCLRETHSLPSSRDAIHPLVLPYLALLTMDNTAPWAAAASEAPPARARFSRVASVAFFATTAVFWLVLLGGIATLEGLCTGGATGNVGSCGNDLSKAWWILALELFCIIGAVMLASGSPLVSRFSHTLLAVWTIETTLLMVAAADFVIPAYYTTGDL</sequence>
<reference evidence="2 3" key="1">
    <citation type="submission" date="2020-02" db="EMBL/GenBank/DDBJ databases">
        <title>Draft genome sequence of Haematococcus lacustris strain NIES-144.</title>
        <authorList>
            <person name="Morimoto D."/>
            <person name="Nakagawa S."/>
            <person name="Yoshida T."/>
            <person name="Sawayama S."/>
        </authorList>
    </citation>
    <scope>NUCLEOTIDE SEQUENCE [LARGE SCALE GENOMIC DNA]</scope>
    <source>
        <strain evidence="2 3">NIES-144</strain>
    </source>
</reference>